<feature type="compositionally biased region" description="Basic residues" evidence="1">
    <location>
        <begin position="121"/>
        <end position="135"/>
    </location>
</feature>
<proteinExistence type="predicted"/>
<name>A0AA35VPF0_LACSI</name>
<protein>
    <submittedName>
        <fullName evidence="2">Uncharacterized protein</fullName>
    </submittedName>
</protein>
<feature type="compositionally biased region" description="Basic and acidic residues" evidence="1">
    <location>
        <begin position="20"/>
        <end position="43"/>
    </location>
</feature>
<feature type="region of interest" description="Disordered" evidence="1">
    <location>
        <begin position="109"/>
        <end position="144"/>
    </location>
</feature>
<gene>
    <name evidence="2" type="ORF">LSALG_LOCUS12903</name>
</gene>
<keyword evidence="3" id="KW-1185">Reference proteome</keyword>
<feature type="region of interest" description="Disordered" evidence="1">
    <location>
        <begin position="1"/>
        <end position="43"/>
    </location>
</feature>
<accession>A0AA35VPF0</accession>
<dbReference type="AlphaFoldDB" id="A0AA35VPF0"/>
<sequence length="241" mass="28620">MLNHHRQFTATTNHRHLCRRREEYRPRREEKENPTKTNNHNRENIPLDSIDIFWRKLDISDTTSVVDDDINCDDVVDKFKENFKKQSKAGKMFYKRKLEEIYDPYKTDVREPMVQKEKKNTHGRPSVKKQQKKKANPPNHAPRRCNFSTTSEFNGVNFNKEPERHSFSCGTDLNDEPQRHSFSCKIDLNDEPPKHYPFQMNCIPDIFHDYIDDIQDVEGDGIVGFNRSVEFSTLIEFLRVC</sequence>
<organism evidence="2 3">
    <name type="scientific">Lactuca saligna</name>
    <name type="common">Willowleaf lettuce</name>
    <dbReference type="NCBI Taxonomy" id="75948"/>
    <lineage>
        <taxon>Eukaryota</taxon>
        <taxon>Viridiplantae</taxon>
        <taxon>Streptophyta</taxon>
        <taxon>Embryophyta</taxon>
        <taxon>Tracheophyta</taxon>
        <taxon>Spermatophyta</taxon>
        <taxon>Magnoliopsida</taxon>
        <taxon>eudicotyledons</taxon>
        <taxon>Gunneridae</taxon>
        <taxon>Pentapetalae</taxon>
        <taxon>asterids</taxon>
        <taxon>campanulids</taxon>
        <taxon>Asterales</taxon>
        <taxon>Asteraceae</taxon>
        <taxon>Cichorioideae</taxon>
        <taxon>Cichorieae</taxon>
        <taxon>Lactucinae</taxon>
        <taxon>Lactuca</taxon>
    </lineage>
</organism>
<feature type="compositionally biased region" description="Basic residues" evidence="1">
    <location>
        <begin position="1"/>
        <end position="19"/>
    </location>
</feature>
<evidence type="ECO:0000256" key="1">
    <source>
        <dbReference type="SAM" id="MobiDB-lite"/>
    </source>
</evidence>
<feature type="compositionally biased region" description="Basic and acidic residues" evidence="1">
    <location>
        <begin position="109"/>
        <end position="120"/>
    </location>
</feature>
<evidence type="ECO:0000313" key="3">
    <source>
        <dbReference type="Proteomes" id="UP001177003"/>
    </source>
</evidence>
<dbReference type="Proteomes" id="UP001177003">
    <property type="component" value="Chromosome 2"/>
</dbReference>
<dbReference type="EMBL" id="OX465078">
    <property type="protein sequence ID" value="CAI9272708.1"/>
    <property type="molecule type" value="Genomic_DNA"/>
</dbReference>
<evidence type="ECO:0000313" key="2">
    <source>
        <dbReference type="EMBL" id="CAI9272708.1"/>
    </source>
</evidence>
<reference evidence="2" key="1">
    <citation type="submission" date="2023-04" db="EMBL/GenBank/DDBJ databases">
        <authorList>
            <person name="Vijverberg K."/>
            <person name="Xiong W."/>
            <person name="Schranz E."/>
        </authorList>
    </citation>
    <scope>NUCLEOTIDE SEQUENCE</scope>
</reference>